<evidence type="ECO:0000313" key="2">
    <source>
        <dbReference type="Proteomes" id="UP000314294"/>
    </source>
</evidence>
<name>A0A4Z2I2A7_9TELE</name>
<comment type="caution">
    <text evidence="1">The sequence shown here is derived from an EMBL/GenBank/DDBJ whole genome shotgun (WGS) entry which is preliminary data.</text>
</comment>
<dbReference type="EMBL" id="SRLO01000141">
    <property type="protein sequence ID" value="TNN72206.1"/>
    <property type="molecule type" value="Genomic_DNA"/>
</dbReference>
<organism evidence="1 2">
    <name type="scientific">Liparis tanakae</name>
    <name type="common">Tanaka's snailfish</name>
    <dbReference type="NCBI Taxonomy" id="230148"/>
    <lineage>
        <taxon>Eukaryota</taxon>
        <taxon>Metazoa</taxon>
        <taxon>Chordata</taxon>
        <taxon>Craniata</taxon>
        <taxon>Vertebrata</taxon>
        <taxon>Euteleostomi</taxon>
        <taxon>Actinopterygii</taxon>
        <taxon>Neopterygii</taxon>
        <taxon>Teleostei</taxon>
        <taxon>Neoteleostei</taxon>
        <taxon>Acanthomorphata</taxon>
        <taxon>Eupercaria</taxon>
        <taxon>Perciformes</taxon>
        <taxon>Cottioidei</taxon>
        <taxon>Cottales</taxon>
        <taxon>Liparidae</taxon>
        <taxon>Liparis</taxon>
    </lineage>
</organism>
<evidence type="ECO:0000313" key="1">
    <source>
        <dbReference type="EMBL" id="TNN72206.1"/>
    </source>
</evidence>
<dbReference type="AlphaFoldDB" id="A0A4Z2I2A7"/>
<protein>
    <submittedName>
        <fullName evidence="1">Uncharacterized protein</fullName>
    </submittedName>
</protein>
<gene>
    <name evidence="1" type="ORF">EYF80_017634</name>
</gene>
<reference evidence="1 2" key="1">
    <citation type="submission" date="2019-03" db="EMBL/GenBank/DDBJ databases">
        <title>First draft genome of Liparis tanakae, snailfish: a comprehensive survey of snailfish specific genes.</title>
        <authorList>
            <person name="Kim W."/>
            <person name="Song I."/>
            <person name="Jeong J.-H."/>
            <person name="Kim D."/>
            <person name="Kim S."/>
            <person name="Ryu S."/>
            <person name="Song J.Y."/>
            <person name="Lee S.K."/>
        </authorList>
    </citation>
    <scope>NUCLEOTIDE SEQUENCE [LARGE SCALE GENOMIC DNA]</scope>
    <source>
        <tissue evidence="1">Muscle</tissue>
    </source>
</reference>
<dbReference type="Proteomes" id="UP000314294">
    <property type="component" value="Unassembled WGS sequence"/>
</dbReference>
<accession>A0A4Z2I2A7</accession>
<proteinExistence type="predicted"/>
<keyword evidence="2" id="KW-1185">Reference proteome</keyword>
<sequence length="300" mass="31666">MREDRTLQSHPMNGIRHRLKEEQREERLAHSQVAWVNNGEVRVLAVGGALVWAGRARGGAGHQGVVEGLGRTLGLHSHQAAASPEGRGALGCGLPSPTGSSQVSVLAHEDVVVPVLTLGAEAGRHLHMRDGKGRLRLFLVRGKILPAHSKSSLDSAGDKGARCKQPKSRCVTALTRIRVPALSVVSLLLVVNAGVVGPQSSFSGGHGGVVIVSDGDHLVLLGLQLALVEAQRSLKDVLDLPGSGITHGRLLTDSFLPMVLLWERERVMLKNDSFLVAERGGDEVPTSLPLKGGRGGEAVD</sequence>